<sequence length="470" mass="52569">MSQAESSGAGRSAGAGGNRTISALSQAVSQLSRTSRSRQDGAGSSLEIGEDADMDAYIGQMLLEDARARAEGSSFRNRTSSSAPSQARAAPTNKGFLARVINQVDGHNRAVLARQGHSGDWSEAEQKHLRDSTSSNSSVWRASSRERGGEEPLRWADVQNDVRRRGNPRKGEAGMLDAREQELRATLTRPRAGDAGSPKSENLCDAAHGESQASSRRQRLVQQDSIHHLPDLPRDDAKSTQSRRGSHHRSSDAPKHDKGDRAARLPDAERELYSSKMDRYFEPDYDAALDATHVGDAGIEDAQEGEMLRETGWEKMWEVVKERKERKEKEERERKERKLVREQKRRRRSERKQDTETPVEKDKTTRHERSRHGSHRGHHKEGSEKSDRHLRDKEHSSRHEAGEKSKSRRHRAASPASESSSDSRTAKRSKVRGARPASPKIREGDTGKPSGVSPFPAKVREWDMGKRSPF</sequence>
<feature type="compositionally biased region" description="Low complexity" evidence="1">
    <location>
        <begin position="413"/>
        <end position="423"/>
    </location>
</feature>
<feature type="region of interest" description="Disordered" evidence="1">
    <location>
        <begin position="1"/>
        <end position="48"/>
    </location>
</feature>
<feature type="compositionally biased region" description="Basic and acidic residues" evidence="1">
    <location>
        <begin position="351"/>
        <end position="367"/>
    </location>
</feature>
<reference evidence="3" key="1">
    <citation type="submission" date="2014-09" db="EMBL/GenBank/DDBJ databases">
        <authorList>
            <person name="Sharma Rahul"/>
            <person name="Thines Marco"/>
        </authorList>
    </citation>
    <scope>NUCLEOTIDE SEQUENCE [LARGE SCALE GENOMIC DNA]</scope>
</reference>
<dbReference type="Proteomes" id="UP000054845">
    <property type="component" value="Unassembled WGS sequence"/>
</dbReference>
<dbReference type="STRING" id="401625.A0A0P1BGP3"/>
<evidence type="ECO:0000256" key="1">
    <source>
        <dbReference type="SAM" id="MobiDB-lite"/>
    </source>
</evidence>
<dbReference type="AlphaFoldDB" id="A0A0P1BGP3"/>
<feature type="region of interest" description="Disordered" evidence="1">
    <location>
        <begin position="69"/>
        <end position="93"/>
    </location>
</feature>
<dbReference type="PANTHER" id="PTHR40132">
    <property type="entry name" value="PRE-MRNA-SPLICING FACTOR 38B"/>
    <property type="match status" value="1"/>
</dbReference>
<dbReference type="EMBL" id="CCYA01000252">
    <property type="protein sequence ID" value="CEH15093.1"/>
    <property type="molecule type" value="Genomic_DNA"/>
</dbReference>
<feature type="compositionally biased region" description="Basic and acidic residues" evidence="1">
    <location>
        <begin position="249"/>
        <end position="270"/>
    </location>
</feature>
<feature type="compositionally biased region" description="Polar residues" evidence="1">
    <location>
        <begin position="19"/>
        <end position="34"/>
    </location>
</feature>
<feature type="region of interest" description="Disordered" evidence="1">
    <location>
        <begin position="115"/>
        <end position="270"/>
    </location>
</feature>
<feature type="compositionally biased region" description="Basic and acidic residues" evidence="1">
    <location>
        <begin position="225"/>
        <end position="238"/>
    </location>
</feature>
<feature type="compositionally biased region" description="Basic and acidic residues" evidence="1">
    <location>
        <begin position="458"/>
        <end position="470"/>
    </location>
</feature>
<dbReference type="PANTHER" id="PTHR40132:SF1">
    <property type="entry name" value="PRE-MRNA-SPLICING FACTOR 38B"/>
    <property type="match status" value="1"/>
</dbReference>
<accession>A0A0P1BGP3</accession>
<organism evidence="2 3">
    <name type="scientific">Ceraceosorus bombacis</name>
    <dbReference type="NCBI Taxonomy" id="401625"/>
    <lineage>
        <taxon>Eukaryota</taxon>
        <taxon>Fungi</taxon>
        <taxon>Dikarya</taxon>
        <taxon>Basidiomycota</taxon>
        <taxon>Ustilaginomycotina</taxon>
        <taxon>Exobasidiomycetes</taxon>
        <taxon>Ceraceosorales</taxon>
        <taxon>Ceraceosoraceae</taxon>
        <taxon>Ceraceosorus</taxon>
    </lineage>
</organism>
<feature type="compositionally biased region" description="Polar residues" evidence="1">
    <location>
        <begin position="211"/>
        <end position="224"/>
    </location>
</feature>
<feature type="compositionally biased region" description="Low complexity" evidence="1">
    <location>
        <begin position="1"/>
        <end position="10"/>
    </location>
</feature>
<feature type="compositionally biased region" description="Basic and acidic residues" evidence="1">
    <location>
        <begin position="380"/>
        <end position="405"/>
    </location>
</feature>
<feature type="compositionally biased region" description="Low complexity" evidence="1">
    <location>
        <begin position="78"/>
        <end position="92"/>
    </location>
</feature>
<feature type="compositionally biased region" description="Low complexity" evidence="1">
    <location>
        <begin position="132"/>
        <end position="142"/>
    </location>
</feature>
<feature type="compositionally biased region" description="Basic and acidic residues" evidence="1">
    <location>
        <begin position="143"/>
        <end position="183"/>
    </location>
</feature>
<proteinExistence type="predicted"/>
<feature type="region of interest" description="Disordered" evidence="1">
    <location>
        <begin position="321"/>
        <end position="470"/>
    </location>
</feature>
<evidence type="ECO:0000313" key="2">
    <source>
        <dbReference type="EMBL" id="CEH15093.1"/>
    </source>
</evidence>
<protein>
    <submittedName>
        <fullName evidence="2">Uncharacterized protein</fullName>
    </submittedName>
</protein>
<dbReference type="OrthoDB" id="2431475at2759"/>
<keyword evidence="3" id="KW-1185">Reference proteome</keyword>
<evidence type="ECO:0000313" key="3">
    <source>
        <dbReference type="Proteomes" id="UP000054845"/>
    </source>
</evidence>
<name>A0A0P1BGP3_9BASI</name>
<feature type="compositionally biased region" description="Basic residues" evidence="1">
    <location>
        <begin position="368"/>
        <end position="379"/>
    </location>
</feature>
<feature type="compositionally biased region" description="Basic and acidic residues" evidence="1">
    <location>
        <begin position="321"/>
        <end position="342"/>
    </location>
</feature>